<evidence type="ECO:0000256" key="2">
    <source>
        <dbReference type="ARBA" id="ARBA00022472"/>
    </source>
</evidence>
<dbReference type="SMART" id="SM00733">
    <property type="entry name" value="Mterf"/>
    <property type="match status" value="3"/>
</dbReference>
<keyword evidence="2" id="KW-0804">Transcription</keyword>
<name>A0ABD3III5_EUCGL</name>
<dbReference type="AlphaFoldDB" id="A0ABD3III5"/>
<dbReference type="GO" id="GO:0006353">
    <property type="term" value="P:DNA-templated transcription termination"/>
    <property type="evidence" value="ECO:0007669"/>
    <property type="project" value="UniProtKB-KW"/>
</dbReference>
<comment type="caution">
    <text evidence="4">The sequence shown here is derived from an EMBL/GenBank/DDBJ whole genome shotgun (WGS) entry which is preliminary data.</text>
</comment>
<keyword evidence="2" id="KW-0805">Transcription regulation</keyword>
<dbReference type="InterPro" id="IPR038538">
    <property type="entry name" value="MTERF_sf"/>
</dbReference>
<keyword evidence="5" id="KW-1185">Reference proteome</keyword>
<keyword evidence="2" id="KW-0806">Transcription termination</keyword>
<dbReference type="Pfam" id="PF02536">
    <property type="entry name" value="mTERF"/>
    <property type="match status" value="1"/>
</dbReference>
<comment type="similarity">
    <text evidence="1">Belongs to the mTERF family.</text>
</comment>
<evidence type="ECO:0000256" key="3">
    <source>
        <dbReference type="ARBA" id="ARBA00022946"/>
    </source>
</evidence>
<keyword evidence="3" id="KW-0809">Transit peptide</keyword>
<accession>A0ABD3III5</accession>
<dbReference type="PANTHER" id="PTHR13068">
    <property type="entry name" value="CGI-12 PROTEIN-RELATED"/>
    <property type="match status" value="1"/>
</dbReference>
<dbReference type="Gene3D" id="1.25.70.10">
    <property type="entry name" value="Transcription termination factor 3, mitochondrial"/>
    <property type="match status" value="1"/>
</dbReference>
<reference evidence="4 5" key="1">
    <citation type="submission" date="2024-11" db="EMBL/GenBank/DDBJ databases">
        <title>Chromosome-level genome assembly of Eucalyptus globulus Labill. provides insights into its genome evolution.</title>
        <authorList>
            <person name="Li X."/>
        </authorList>
    </citation>
    <scope>NUCLEOTIDE SEQUENCE [LARGE SCALE GENOMIC DNA]</scope>
    <source>
        <strain evidence="4">CL2024</strain>
        <tissue evidence="4">Fresh tender leaves</tissue>
    </source>
</reference>
<organism evidence="4 5">
    <name type="scientific">Eucalyptus globulus</name>
    <name type="common">Tasmanian blue gum</name>
    <dbReference type="NCBI Taxonomy" id="34317"/>
    <lineage>
        <taxon>Eukaryota</taxon>
        <taxon>Viridiplantae</taxon>
        <taxon>Streptophyta</taxon>
        <taxon>Embryophyta</taxon>
        <taxon>Tracheophyta</taxon>
        <taxon>Spermatophyta</taxon>
        <taxon>Magnoliopsida</taxon>
        <taxon>eudicotyledons</taxon>
        <taxon>Gunneridae</taxon>
        <taxon>Pentapetalae</taxon>
        <taxon>rosids</taxon>
        <taxon>malvids</taxon>
        <taxon>Myrtales</taxon>
        <taxon>Myrtaceae</taxon>
        <taxon>Myrtoideae</taxon>
        <taxon>Eucalypteae</taxon>
        <taxon>Eucalyptus</taxon>
    </lineage>
</organism>
<gene>
    <name evidence="4" type="ORF">ACJRO7_006342</name>
</gene>
<sequence length="246" mass="27962">MRVNQRKKEKIFFIHSPPFTSFLPLPNKAFDGQLIPRVEFLLELRGGDEDATGALLRELPAILKYHVEHLESQVEILRSVAGLDDQEILRIILVFPYIVNASKERKLCPRISFLEECGLNSNEIFKFLTKAPLVLGLSFEGNIAYKLGFLVKIVYKYGTKEFTVAIGAVSRTSCENFSCEDMLLMSKKEKVEYLAGEMGCNLDKQVDFPAFLDYKLDSEGMSLNKLLSVLSERFVEKKLEEVAHKA</sequence>
<proteinExistence type="inferred from homology"/>
<dbReference type="InterPro" id="IPR003690">
    <property type="entry name" value="MTERF"/>
</dbReference>
<dbReference type="PANTHER" id="PTHR13068:SF135">
    <property type="entry name" value="TRANSCRIPTION TERMINATION FACTOR MTERF8, CHLOROPLASTIC"/>
    <property type="match status" value="1"/>
</dbReference>
<evidence type="ECO:0000313" key="5">
    <source>
        <dbReference type="Proteomes" id="UP001634007"/>
    </source>
</evidence>
<evidence type="ECO:0000313" key="4">
    <source>
        <dbReference type="EMBL" id="KAL3714398.1"/>
    </source>
</evidence>
<evidence type="ECO:0000256" key="1">
    <source>
        <dbReference type="ARBA" id="ARBA00007692"/>
    </source>
</evidence>
<dbReference type="Proteomes" id="UP001634007">
    <property type="component" value="Unassembled WGS sequence"/>
</dbReference>
<dbReference type="EMBL" id="JBJKBG010000011">
    <property type="protein sequence ID" value="KAL3714398.1"/>
    <property type="molecule type" value="Genomic_DNA"/>
</dbReference>
<protein>
    <submittedName>
        <fullName evidence="4">Uncharacterized protein</fullName>
    </submittedName>
</protein>